<protein>
    <submittedName>
        <fullName evidence="10">ATP-binding cassette domain-containing protein</fullName>
    </submittedName>
</protein>
<dbReference type="PANTHER" id="PTHR43553">
    <property type="entry name" value="HEAVY METAL TRANSPORTER"/>
    <property type="match status" value="1"/>
</dbReference>
<dbReference type="CDD" id="cd03225">
    <property type="entry name" value="ABC_cobalt_CbiO_domain1"/>
    <property type="match status" value="2"/>
</dbReference>
<dbReference type="InterPro" id="IPR027417">
    <property type="entry name" value="P-loop_NTPase"/>
</dbReference>
<dbReference type="InterPro" id="IPR015856">
    <property type="entry name" value="ABC_transpr_CbiO/EcfA_su"/>
</dbReference>
<dbReference type="Proteomes" id="UP001597251">
    <property type="component" value="Unassembled WGS sequence"/>
</dbReference>
<keyword evidence="8" id="KW-0472">Membrane</keyword>
<dbReference type="SMART" id="SM00382">
    <property type="entry name" value="AAA"/>
    <property type="match status" value="2"/>
</dbReference>
<keyword evidence="4" id="KW-1003">Cell membrane</keyword>
<keyword evidence="6 10" id="KW-0067">ATP-binding</keyword>
<keyword evidence="3" id="KW-0813">Transport</keyword>
<dbReference type="RefSeq" id="WP_125676791.1">
    <property type="nucleotide sequence ID" value="NZ_JBHTOI010000044.1"/>
</dbReference>
<feature type="domain" description="ABC transporter" evidence="9">
    <location>
        <begin position="285"/>
        <end position="513"/>
    </location>
</feature>
<feature type="domain" description="ABC transporter" evidence="9">
    <location>
        <begin position="5"/>
        <end position="233"/>
    </location>
</feature>
<comment type="caution">
    <text evidence="10">The sequence shown here is derived from an EMBL/GenBank/DDBJ whole genome shotgun (WGS) entry which is preliminary data.</text>
</comment>
<evidence type="ECO:0000256" key="6">
    <source>
        <dbReference type="ARBA" id="ARBA00022840"/>
    </source>
</evidence>
<sequence length="531" mass="60499">MVEMVHFKNFSFRYANSEKLSLDNINLTINKGDFLLLIGKTGSGKSTLLKQLKANLVVGKSTKGTIELNIEDENISYLSQFVDNQMITECARDEFNFILENMNYSDNQRHMRIAEVASYFGIIDLLDLTENELSGGQKQLINLAAALITDPDILLLDEPTSQLDPIAAEKLLQMVHKINTELNVTVILVEHSLERNTFYANRMAIIENGAIILDLKVDLALKSIFHDNFYQNYLSQIDRSYLELKLGDVTLPLNNRQFSKILNDNSNEIVYKKRSSKQISKQEVLKIKNLSFRFDFESKKIIDKISFTLNKGHSYCLVGPNGVGKSTLIRVISQQLLQRSGSIKLDSKSVKNNPDLFKKIFVLPQNPALLFVSDTVFGEIKFQLQQSQTITNSQVDEVLKQYGILKLKNISPYDLSGGQQEFLALVIGLIKNPEILFLDEPTKGLDPNKILKLDDLLNEYLRNGGIVFANSHDLVFATKFDYMSMMFDGKLNDFQVPTEFFKDKFFYTTEINKASRDSFPDALVWNDLRNK</sequence>
<dbReference type="InterPro" id="IPR003593">
    <property type="entry name" value="AAA+_ATPase"/>
</dbReference>
<dbReference type="InterPro" id="IPR003439">
    <property type="entry name" value="ABC_transporter-like_ATP-bd"/>
</dbReference>
<evidence type="ECO:0000313" key="10">
    <source>
        <dbReference type="EMBL" id="MFD1418683.1"/>
    </source>
</evidence>
<comment type="subcellular location">
    <subcellularLocation>
        <location evidence="1">Cell membrane</location>
        <topology evidence="1">Peripheral membrane protein</topology>
    </subcellularLocation>
</comment>
<evidence type="ECO:0000313" key="11">
    <source>
        <dbReference type="Proteomes" id="UP001597251"/>
    </source>
</evidence>
<keyword evidence="7" id="KW-1278">Translocase</keyword>
<evidence type="ECO:0000256" key="1">
    <source>
        <dbReference type="ARBA" id="ARBA00004202"/>
    </source>
</evidence>
<dbReference type="EMBL" id="JBHTOI010000044">
    <property type="protein sequence ID" value="MFD1418683.1"/>
    <property type="molecule type" value="Genomic_DNA"/>
</dbReference>
<dbReference type="Pfam" id="PF00005">
    <property type="entry name" value="ABC_tran"/>
    <property type="match status" value="2"/>
</dbReference>
<evidence type="ECO:0000256" key="3">
    <source>
        <dbReference type="ARBA" id="ARBA00022448"/>
    </source>
</evidence>
<evidence type="ECO:0000256" key="2">
    <source>
        <dbReference type="ARBA" id="ARBA00005417"/>
    </source>
</evidence>
<evidence type="ECO:0000256" key="4">
    <source>
        <dbReference type="ARBA" id="ARBA00022475"/>
    </source>
</evidence>
<dbReference type="SUPFAM" id="SSF52540">
    <property type="entry name" value="P-loop containing nucleoside triphosphate hydrolases"/>
    <property type="match status" value="2"/>
</dbReference>
<dbReference type="PANTHER" id="PTHR43553:SF27">
    <property type="entry name" value="ENERGY-COUPLING FACTOR TRANSPORTER ATP-BINDING PROTEIN ECFA2"/>
    <property type="match status" value="1"/>
</dbReference>
<dbReference type="GO" id="GO:0005524">
    <property type="term" value="F:ATP binding"/>
    <property type="evidence" value="ECO:0007669"/>
    <property type="project" value="UniProtKB-KW"/>
</dbReference>
<evidence type="ECO:0000256" key="8">
    <source>
        <dbReference type="ARBA" id="ARBA00023136"/>
    </source>
</evidence>
<evidence type="ECO:0000259" key="9">
    <source>
        <dbReference type="PROSITE" id="PS50893"/>
    </source>
</evidence>
<keyword evidence="11" id="KW-1185">Reference proteome</keyword>
<dbReference type="InterPro" id="IPR017871">
    <property type="entry name" value="ABC_transporter-like_CS"/>
</dbReference>
<name>A0ABW4BVX0_9LACO</name>
<comment type="similarity">
    <text evidence="2">Belongs to the ABC transporter superfamily.</text>
</comment>
<organism evidence="10 11">
    <name type="scientific">Companilactobacillus keshanensis</name>
    <dbReference type="NCBI Taxonomy" id="2486003"/>
    <lineage>
        <taxon>Bacteria</taxon>
        <taxon>Bacillati</taxon>
        <taxon>Bacillota</taxon>
        <taxon>Bacilli</taxon>
        <taxon>Lactobacillales</taxon>
        <taxon>Lactobacillaceae</taxon>
        <taxon>Companilactobacillus</taxon>
    </lineage>
</organism>
<keyword evidence="5" id="KW-0547">Nucleotide-binding</keyword>
<proteinExistence type="inferred from homology"/>
<evidence type="ECO:0000256" key="7">
    <source>
        <dbReference type="ARBA" id="ARBA00022967"/>
    </source>
</evidence>
<dbReference type="Gene3D" id="3.40.50.300">
    <property type="entry name" value="P-loop containing nucleotide triphosphate hydrolases"/>
    <property type="match status" value="2"/>
</dbReference>
<gene>
    <name evidence="10" type="ORF">ACFQ42_08010</name>
</gene>
<reference evidence="11" key="1">
    <citation type="journal article" date="2019" name="Int. J. Syst. Evol. Microbiol.">
        <title>The Global Catalogue of Microorganisms (GCM) 10K type strain sequencing project: providing services to taxonomists for standard genome sequencing and annotation.</title>
        <authorList>
            <consortium name="The Broad Institute Genomics Platform"/>
            <consortium name="The Broad Institute Genome Sequencing Center for Infectious Disease"/>
            <person name="Wu L."/>
            <person name="Ma J."/>
        </authorList>
    </citation>
    <scope>NUCLEOTIDE SEQUENCE [LARGE SCALE GENOMIC DNA]</scope>
    <source>
        <strain evidence="11">CCM 8936</strain>
    </source>
</reference>
<accession>A0ABW4BVX0</accession>
<dbReference type="PROSITE" id="PS50893">
    <property type="entry name" value="ABC_TRANSPORTER_2"/>
    <property type="match status" value="2"/>
</dbReference>
<evidence type="ECO:0000256" key="5">
    <source>
        <dbReference type="ARBA" id="ARBA00022741"/>
    </source>
</evidence>
<dbReference type="PROSITE" id="PS00211">
    <property type="entry name" value="ABC_TRANSPORTER_1"/>
    <property type="match status" value="1"/>
</dbReference>
<dbReference type="InterPro" id="IPR050095">
    <property type="entry name" value="ECF_ABC_transporter_ATP-bd"/>
</dbReference>